<proteinExistence type="predicted"/>
<evidence type="ECO:0000313" key="1">
    <source>
        <dbReference type="EMBL" id="SMQ45078.1"/>
    </source>
</evidence>
<dbReference type="InterPro" id="IPR036291">
    <property type="entry name" value="NAD(P)-bd_dom_sf"/>
</dbReference>
<dbReference type="STRING" id="1276538.A0A1X7RCC6"/>
<dbReference type="PANTHER" id="PTHR14097:SF8">
    <property type="entry name" value="NAD(P)-BINDING DOMAIN-CONTAINING PROTEIN"/>
    <property type="match status" value="1"/>
</dbReference>
<gene>
    <name evidence="1" type="ORF">ZT3D7_G222</name>
</gene>
<dbReference type="Gene3D" id="3.40.50.720">
    <property type="entry name" value="NAD(P)-binding Rossmann-like Domain"/>
    <property type="match status" value="1"/>
</dbReference>
<accession>A0A1X7RCC6</accession>
<dbReference type="AlphaFoldDB" id="A0A1X7RCC6"/>
<dbReference type="PANTHER" id="PTHR14097">
    <property type="entry name" value="OXIDOREDUCTASE HTATIP2"/>
    <property type="match status" value="1"/>
</dbReference>
<reference evidence="1 2" key="1">
    <citation type="submission" date="2016-06" db="EMBL/GenBank/DDBJ databases">
        <authorList>
            <person name="Kjaerup R.B."/>
            <person name="Dalgaard T.S."/>
            <person name="Juul-Madsen H.R."/>
        </authorList>
    </citation>
    <scope>NUCLEOTIDE SEQUENCE [LARGE SCALE GENOMIC DNA]</scope>
</reference>
<dbReference type="EMBL" id="LT853692">
    <property type="protein sequence ID" value="SMQ45078.1"/>
    <property type="molecule type" value="Genomic_DNA"/>
</dbReference>
<evidence type="ECO:0000313" key="2">
    <source>
        <dbReference type="Proteomes" id="UP000215127"/>
    </source>
</evidence>
<keyword evidence="2" id="KW-1185">Reference proteome</keyword>
<evidence type="ECO:0008006" key="3">
    <source>
        <dbReference type="Google" id="ProtNLM"/>
    </source>
</evidence>
<dbReference type="SUPFAM" id="SSF51735">
    <property type="entry name" value="NAD(P)-binding Rossmann-fold domains"/>
    <property type="match status" value="1"/>
</dbReference>
<sequence>MNLGVPRESPALHSAETVSCHSPSGACATGTSGSAVLVHALASPAVQRITILSRRPVALAASQPKAKVIIHKDYAQYPPELLAQLGGATACIWAQGISSRGMQEKEYSEITVDYPLAAAKTFAGLGEKMNFVHVSGEGANMSGTGPFMFGRVKGRAETALLEEQKSSQSLRVYNVRPATIAPQGKYTADRDLSMQDRVEAPVAWALDKVWKNAVIPADKLAAVLVDLALSDGEPLPAGGGIEAEGRLVRNSAVRRLAGM</sequence>
<protein>
    <recommendedName>
        <fullName evidence="3">NAD(P)-binding domain-containing protein</fullName>
    </recommendedName>
</protein>
<organism evidence="1 2">
    <name type="scientific">Zymoseptoria tritici (strain ST99CH_3D7)</name>
    <dbReference type="NCBI Taxonomy" id="1276538"/>
    <lineage>
        <taxon>Eukaryota</taxon>
        <taxon>Fungi</taxon>
        <taxon>Dikarya</taxon>
        <taxon>Ascomycota</taxon>
        <taxon>Pezizomycotina</taxon>
        <taxon>Dothideomycetes</taxon>
        <taxon>Dothideomycetidae</taxon>
        <taxon>Mycosphaerellales</taxon>
        <taxon>Mycosphaerellaceae</taxon>
        <taxon>Zymoseptoria</taxon>
    </lineage>
</organism>
<dbReference type="Proteomes" id="UP000215127">
    <property type="component" value="Chromosome 1"/>
</dbReference>
<name>A0A1X7RCC6_ZYMT9</name>